<dbReference type="EMBL" id="CP011541">
    <property type="protein sequence ID" value="AKK04060.1"/>
    <property type="molecule type" value="Genomic_DNA"/>
</dbReference>
<evidence type="ECO:0000313" key="12">
    <source>
        <dbReference type="Proteomes" id="UP000035368"/>
    </source>
</evidence>
<feature type="site" description="Transition state stabilizer" evidence="6 9">
    <location>
        <position position="198"/>
    </location>
</feature>
<comment type="function">
    <text evidence="6 10">Catalyzes the interconversion of 2-phosphoglycerate and 3-phosphoglycerate.</text>
</comment>
<dbReference type="InterPro" id="IPR013078">
    <property type="entry name" value="His_Pase_superF_clade-1"/>
</dbReference>
<dbReference type="UniPathway" id="UPA00109">
    <property type="reaction ID" value="UER00186"/>
</dbReference>
<dbReference type="PROSITE" id="PS00175">
    <property type="entry name" value="PG_MUTASE"/>
    <property type="match status" value="1"/>
</dbReference>
<dbReference type="KEGG" id="cei:CEPID_11155"/>
<dbReference type="GO" id="GO:0006094">
    <property type="term" value="P:gluconeogenesis"/>
    <property type="evidence" value="ECO:0007669"/>
    <property type="project" value="UniProtKB-UniRule"/>
</dbReference>
<evidence type="ECO:0000313" key="11">
    <source>
        <dbReference type="EMBL" id="AKK04060.1"/>
    </source>
</evidence>
<evidence type="ECO:0000256" key="10">
    <source>
        <dbReference type="RuleBase" id="RU004512"/>
    </source>
</evidence>
<comment type="catalytic activity">
    <reaction evidence="1 6 10">
        <text>(2R)-2-phosphoglycerate = (2R)-3-phosphoglycerate</text>
        <dbReference type="Rhea" id="RHEA:15901"/>
        <dbReference type="ChEBI" id="CHEBI:58272"/>
        <dbReference type="ChEBI" id="CHEBI:58289"/>
        <dbReference type="EC" id="5.4.2.11"/>
    </reaction>
</comment>
<sequence length="264" mass="29291">MGNAQREAWEAGKMDRMTTGKLILLRHGQSEWNASNQFTGWVDVNLTEKGEAEAKRGGQMLKEQGILPDVLYTSLLRRAIRTANIALNEADRHWIPVVRDWRLNERHYGALQGLNKAETKEKYGEEQFMAWRRSYDTPPPALADDSEYSQVGDVRYANLDKVPATECLLDVVKRFVPYFEEEILPRLKNGENVMVAAHGNSLRALVKHLDGISDEDIAALNIPTGIPLVYEFDEDGQVLNPGGTYLDPEAAAAGAAAVAAQGGK</sequence>
<evidence type="ECO:0000256" key="4">
    <source>
        <dbReference type="ARBA" id="ARBA00023152"/>
    </source>
</evidence>
<reference evidence="11 12" key="1">
    <citation type="submission" date="2015-05" db="EMBL/GenBank/DDBJ databases">
        <title>Complete genome sequence of Corynebacterium epidermidicanis DSM 45586, isolated from the skin of a dog suffering from pruritus.</title>
        <authorList>
            <person name="Ruckert C."/>
            <person name="Albersmeier A."/>
            <person name="Winkler A."/>
            <person name="Tauch A."/>
        </authorList>
    </citation>
    <scope>NUCLEOTIDE SEQUENCE [LARGE SCALE GENOMIC DNA]</scope>
    <source>
        <strain evidence="11 12">DSM 45586</strain>
    </source>
</reference>
<dbReference type="NCBIfam" id="NF010713">
    <property type="entry name" value="PRK14115.1"/>
    <property type="match status" value="1"/>
</dbReference>
<evidence type="ECO:0000256" key="2">
    <source>
        <dbReference type="ARBA" id="ARBA00006717"/>
    </source>
</evidence>
<keyword evidence="12" id="KW-1185">Reference proteome</keyword>
<feature type="binding site" evidence="6 8">
    <location>
        <begin position="26"/>
        <end position="33"/>
    </location>
    <ligand>
        <name>substrate</name>
    </ligand>
</feature>
<comment type="pathway">
    <text evidence="6 10">Carbohydrate degradation; glycolysis; pyruvate from D-glyceraldehyde 3-phosphate: step 3/5.</text>
</comment>
<evidence type="ECO:0000256" key="1">
    <source>
        <dbReference type="ARBA" id="ARBA00000380"/>
    </source>
</evidence>
<comment type="similarity">
    <text evidence="2 6">Belongs to the phosphoglycerate mutase family. BPG-dependent PGAM subfamily.</text>
</comment>
<feature type="active site" description="Proton donor/acceptor" evidence="6 7">
    <location>
        <position position="105"/>
    </location>
</feature>
<feature type="binding site" evidence="6 8">
    <location>
        <position position="116"/>
    </location>
    <ligand>
        <name>substrate</name>
    </ligand>
</feature>
<feature type="binding site" evidence="6 8">
    <location>
        <position position="78"/>
    </location>
    <ligand>
        <name>substrate</name>
    </ligand>
</feature>
<gene>
    <name evidence="6 11" type="primary">gpmA</name>
    <name evidence="11" type="ORF">CEPID_11155</name>
</gene>
<proteinExistence type="inferred from homology"/>
<evidence type="ECO:0000256" key="6">
    <source>
        <dbReference type="HAMAP-Rule" id="MF_01039"/>
    </source>
</evidence>
<dbReference type="EC" id="5.4.2.11" evidence="6 10"/>
<feature type="binding site" evidence="6 8">
    <location>
        <begin position="39"/>
        <end position="40"/>
    </location>
    <ligand>
        <name>substrate</name>
    </ligand>
</feature>
<keyword evidence="3 6" id="KW-0312">Gluconeogenesis</keyword>
<evidence type="ECO:0000256" key="3">
    <source>
        <dbReference type="ARBA" id="ARBA00022432"/>
    </source>
</evidence>
<keyword evidence="5 6" id="KW-0413">Isomerase</keyword>
<feature type="active site" description="Tele-phosphohistidine intermediate" evidence="6 7">
    <location>
        <position position="27"/>
    </location>
</feature>
<evidence type="ECO:0000256" key="9">
    <source>
        <dbReference type="PIRSR" id="PIRSR613078-3"/>
    </source>
</evidence>
<dbReference type="NCBIfam" id="TIGR01258">
    <property type="entry name" value="pgm_1"/>
    <property type="match status" value="1"/>
</dbReference>
<dbReference type="CDD" id="cd07067">
    <property type="entry name" value="HP_PGM_like"/>
    <property type="match status" value="1"/>
</dbReference>
<dbReference type="AlphaFoldDB" id="A0A0G3GU26"/>
<feature type="binding site" evidence="6 8">
    <location>
        <begin position="132"/>
        <end position="133"/>
    </location>
    <ligand>
        <name>substrate</name>
    </ligand>
</feature>
<dbReference type="FunFam" id="3.40.50.1240:FF:000003">
    <property type="entry name" value="2,3-bisphosphoglycerate-dependent phosphoglycerate mutase"/>
    <property type="match status" value="1"/>
</dbReference>
<dbReference type="Proteomes" id="UP000035368">
    <property type="component" value="Chromosome"/>
</dbReference>
<dbReference type="InterPro" id="IPR029033">
    <property type="entry name" value="His_PPase_superfam"/>
</dbReference>
<dbReference type="HAMAP" id="MF_01039">
    <property type="entry name" value="PGAM_GpmA"/>
    <property type="match status" value="1"/>
</dbReference>
<accession>A0A0G3GU26</accession>
<dbReference type="STRING" id="1050174.CEPID_11155"/>
<dbReference type="SMART" id="SM00855">
    <property type="entry name" value="PGAM"/>
    <property type="match status" value="1"/>
</dbReference>
<dbReference type="GO" id="GO:0004619">
    <property type="term" value="F:phosphoglycerate mutase activity"/>
    <property type="evidence" value="ECO:0007669"/>
    <property type="project" value="UniProtKB-UniRule"/>
</dbReference>
<dbReference type="SUPFAM" id="SSF53254">
    <property type="entry name" value="Phosphoglycerate mutase-like"/>
    <property type="match status" value="1"/>
</dbReference>
<evidence type="ECO:0000256" key="7">
    <source>
        <dbReference type="PIRSR" id="PIRSR613078-1"/>
    </source>
</evidence>
<name>A0A0G3GU26_9CORY</name>
<feature type="binding site" evidence="6 8">
    <location>
        <begin position="199"/>
        <end position="200"/>
    </location>
    <ligand>
        <name>substrate</name>
    </ligand>
</feature>
<dbReference type="InterPro" id="IPR005952">
    <property type="entry name" value="Phosphogly_mut1"/>
</dbReference>
<dbReference type="Gene3D" id="3.40.50.1240">
    <property type="entry name" value="Phosphoglycerate mutase-like"/>
    <property type="match status" value="1"/>
</dbReference>
<evidence type="ECO:0000256" key="5">
    <source>
        <dbReference type="ARBA" id="ARBA00023235"/>
    </source>
</evidence>
<feature type="binding site" evidence="6 8">
    <location>
        <begin position="105"/>
        <end position="108"/>
    </location>
    <ligand>
        <name>substrate</name>
    </ligand>
</feature>
<organism evidence="11 12">
    <name type="scientific">Corynebacterium epidermidicanis</name>
    <dbReference type="NCBI Taxonomy" id="1050174"/>
    <lineage>
        <taxon>Bacteria</taxon>
        <taxon>Bacillati</taxon>
        <taxon>Actinomycetota</taxon>
        <taxon>Actinomycetes</taxon>
        <taxon>Mycobacteriales</taxon>
        <taxon>Corynebacteriaceae</taxon>
        <taxon>Corynebacterium</taxon>
    </lineage>
</organism>
<dbReference type="Pfam" id="PF00300">
    <property type="entry name" value="His_Phos_1"/>
    <property type="match status" value="1"/>
</dbReference>
<dbReference type="GO" id="GO:0006096">
    <property type="term" value="P:glycolytic process"/>
    <property type="evidence" value="ECO:0007669"/>
    <property type="project" value="UniProtKB-UniRule"/>
</dbReference>
<dbReference type="PANTHER" id="PTHR11931">
    <property type="entry name" value="PHOSPHOGLYCERATE MUTASE"/>
    <property type="match status" value="1"/>
</dbReference>
<dbReference type="PATRIC" id="fig|1050174.4.peg.2251"/>
<dbReference type="NCBIfam" id="NF010718">
    <property type="entry name" value="PRK14120.1"/>
    <property type="match status" value="1"/>
</dbReference>
<evidence type="ECO:0000256" key="8">
    <source>
        <dbReference type="PIRSR" id="PIRSR613078-2"/>
    </source>
</evidence>
<keyword evidence="4 6" id="KW-0324">Glycolysis</keyword>
<dbReference type="InterPro" id="IPR001345">
    <property type="entry name" value="PG/BPGM_mutase_AS"/>
</dbReference>
<protein>
    <recommendedName>
        <fullName evidence="6 10">2,3-bisphosphoglycerate-dependent phosphoglycerate mutase</fullName>
        <shortName evidence="6">BPG-dependent PGAM</shortName>
        <shortName evidence="6">PGAM</shortName>
        <shortName evidence="6">Phosphoglyceromutase</shortName>
        <shortName evidence="6">dPGM</shortName>
        <ecNumber evidence="6 10">5.4.2.11</ecNumber>
    </recommendedName>
</protein>